<accession>A0AA91DB22</accession>
<dbReference type="EMBL" id="LUUL01000093">
    <property type="protein sequence ID" value="OAI24244.1"/>
    <property type="molecule type" value="Genomic_DNA"/>
</dbReference>
<organism evidence="1 2">
    <name type="scientific">Methylomonas koyamae</name>
    <dbReference type="NCBI Taxonomy" id="702114"/>
    <lineage>
        <taxon>Bacteria</taxon>
        <taxon>Pseudomonadati</taxon>
        <taxon>Pseudomonadota</taxon>
        <taxon>Gammaproteobacteria</taxon>
        <taxon>Methylococcales</taxon>
        <taxon>Methylococcaceae</taxon>
        <taxon>Methylomonas</taxon>
    </lineage>
</organism>
<name>A0AA91DB22_9GAMM</name>
<proteinExistence type="predicted"/>
<sequence>MRNQPQKRPFPLGITVATPGAVALLQKTLLDPGHLLSRHACGDWGDLCDEDRALNEAALAEGGRLMSVYQISGQDTVWVITEADHSATTILLPDEY</sequence>
<reference evidence="1 2" key="1">
    <citation type="submission" date="2016-03" db="EMBL/GenBank/DDBJ databases">
        <authorList>
            <person name="Heylen K."/>
            <person name="De Vos P."/>
            <person name="Vekeman B."/>
        </authorList>
    </citation>
    <scope>NUCLEOTIDE SEQUENCE [LARGE SCALE GENOMIC DNA]</scope>
    <source>
        <strain evidence="1 2">R-49807</strain>
    </source>
</reference>
<comment type="caution">
    <text evidence="1">The sequence shown here is derived from an EMBL/GenBank/DDBJ whole genome shotgun (WGS) entry which is preliminary data.</text>
</comment>
<dbReference type="Proteomes" id="UP000077734">
    <property type="component" value="Unassembled WGS sequence"/>
</dbReference>
<keyword evidence="2" id="KW-1185">Reference proteome</keyword>
<protein>
    <recommendedName>
        <fullName evidence="3">Type I restriction endonuclease subunit M</fullName>
    </recommendedName>
</protein>
<evidence type="ECO:0000313" key="1">
    <source>
        <dbReference type="EMBL" id="OAI24244.1"/>
    </source>
</evidence>
<dbReference type="AlphaFoldDB" id="A0AA91DB22"/>
<evidence type="ECO:0000313" key="2">
    <source>
        <dbReference type="Proteomes" id="UP000077734"/>
    </source>
</evidence>
<evidence type="ECO:0008006" key="3">
    <source>
        <dbReference type="Google" id="ProtNLM"/>
    </source>
</evidence>
<gene>
    <name evidence="1" type="ORF">A1356_16125</name>
</gene>